<dbReference type="InterPro" id="IPR018517">
    <property type="entry name" value="tRNA_hU_synthase_CS"/>
</dbReference>
<dbReference type="PANTHER" id="PTHR45846:SF1">
    <property type="entry name" value="TRNA-DIHYDROURIDINE(47) SYNTHASE [NAD(P)(+)]-LIKE"/>
    <property type="match status" value="1"/>
</dbReference>
<comment type="caution">
    <text evidence="16">The sequence shown here is derived from an EMBL/GenBank/DDBJ whole genome shotgun (WGS) entry which is preliminary data.</text>
</comment>
<evidence type="ECO:0000256" key="2">
    <source>
        <dbReference type="ARBA" id="ARBA00002790"/>
    </source>
</evidence>
<dbReference type="PANTHER" id="PTHR45846">
    <property type="entry name" value="TRNA-DIHYDROURIDINE(47) SYNTHASE [NAD(P)(+)]-LIKE"/>
    <property type="match status" value="1"/>
</dbReference>
<keyword evidence="3" id="KW-0820">tRNA-binding</keyword>
<comment type="catalytic activity">
    <reaction evidence="11">
        <text>a 5,6-dihydrouridine in tRNA + NAD(+) = a uridine in tRNA + NADH + H(+)</text>
        <dbReference type="Rhea" id="RHEA:54452"/>
        <dbReference type="Rhea" id="RHEA-COMP:13339"/>
        <dbReference type="Rhea" id="RHEA-COMP:13887"/>
        <dbReference type="ChEBI" id="CHEBI:15378"/>
        <dbReference type="ChEBI" id="CHEBI:57540"/>
        <dbReference type="ChEBI" id="CHEBI:57945"/>
        <dbReference type="ChEBI" id="CHEBI:65315"/>
        <dbReference type="ChEBI" id="CHEBI:74443"/>
    </reaction>
</comment>
<dbReference type="SUPFAM" id="SSF51395">
    <property type="entry name" value="FMN-linked oxidoreductases"/>
    <property type="match status" value="1"/>
</dbReference>
<sequence length="325" mass="35802">MTENFWEKLKKPIIALAPMAGITDQSFRLICGDFGADVVYSEMANATALVYNPAKTLALLRSSIKEPPLVMQLFGANPEHFAVATKLLSNELGARKYYSEYRKPQGIDINFGCPVSKVIKTGSGAKLFQDIDRSRAVIKAVLNNTDLPVSIKIRSSSGNVTANDFLIAVADLPISAVMIHGRSLTGGFSGEIDYEVIRQARQHFSGIILANGGINTPKDAQKTLVNTGADGLGLARGILGAPWLISQIKQQTTVLEISERIEIIKKHADLVKVDNDNFLEFRKHLCWYLNGFPGAASKRQEAVKVENWHDVNRLLEKWLMSVHIT</sequence>
<reference evidence="17" key="1">
    <citation type="submission" date="2017-09" db="EMBL/GenBank/DDBJ databases">
        <title>Depth-based differentiation of microbial function through sediment-hosted aquifers and enrichment of novel symbionts in the deep terrestrial subsurface.</title>
        <authorList>
            <person name="Probst A.J."/>
            <person name="Ladd B."/>
            <person name="Jarett J.K."/>
            <person name="Geller-Mcgrath D.E."/>
            <person name="Sieber C.M.K."/>
            <person name="Emerson J.B."/>
            <person name="Anantharaman K."/>
            <person name="Thomas B.C."/>
            <person name="Malmstrom R."/>
            <person name="Stieglmeier M."/>
            <person name="Klingl A."/>
            <person name="Woyke T."/>
            <person name="Ryan C.M."/>
            <person name="Banfield J.F."/>
        </authorList>
    </citation>
    <scope>NUCLEOTIDE SEQUENCE [LARGE SCALE GENOMIC DNA]</scope>
</reference>
<evidence type="ECO:0000256" key="9">
    <source>
        <dbReference type="ARBA" id="ARBA00023002"/>
    </source>
</evidence>
<keyword evidence="8" id="KW-0694">RNA-binding</keyword>
<proteinExistence type="inferred from homology"/>
<dbReference type="GO" id="GO:0000049">
    <property type="term" value="F:tRNA binding"/>
    <property type="evidence" value="ECO:0007669"/>
    <property type="project" value="UniProtKB-KW"/>
</dbReference>
<organism evidence="16 17">
    <name type="scientific">Candidatus Falkowbacteria bacterium CG10_big_fil_rev_8_21_14_0_10_37_14</name>
    <dbReference type="NCBI Taxonomy" id="1974561"/>
    <lineage>
        <taxon>Bacteria</taxon>
        <taxon>Candidatus Falkowiibacteriota</taxon>
    </lineage>
</organism>
<feature type="domain" description="DUS-like FMN-binding" evidence="15">
    <location>
        <begin position="16"/>
        <end position="313"/>
    </location>
</feature>
<feature type="binding site" evidence="14">
    <location>
        <begin position="18"/>
        <end position="20"/>
    </location>
    <ligand>
        <name>FMN</name>
        <dbReference type="ChEBI" id="CHEBI:58210"/>
    </ligand>
</feature>
<keyword evidence="5 12" id="KW-0288">FMN</keyword>
<dbReference type="Pfam" id="PF01207">
    <property type="entry name" value="Dus"/>
    <property type="match status" value="1"/>
</dbReference>
<evidence type="ECO:0000256" key="1">
    <source>
        <dbReference type="ARBA" id="ARBA00001917"/>
    </source>
</evidence>
<comment type="function">
    <text evidence="2 12">Catalyzes the synthesis of 5,6-dihydrouridine (D), a modified base found in the D-loop of most tRNAs, via the reduction of the C5-C6 double bond in target uridines.</text>
</comment>
<dbReference type="AlphaFoldDB" id="A0A2M6WSE2"/>
<evidence type="ECO:0000256" key="4">
    <source>
        <dbReference type="ARBA" id="ARBA00022630"/>
    </source>
</evidence>
<keyword evidence="4 12" id="KW-0285">Flavoprotein</keyword>
<comment type="cofactor">
    <cofactor evidence="1 12 14">
        <name>FMN</name>
        <dbReference type="ChEBI" id="CHEBI:58210"/>
    </cofactor>
</comment>
<feature type="active site" description="Proton donor" evidence="13">
    <location>
        <position position="113"/>
    </location>
</feature>
<comment type="similarity">
    <text evidence="12">Belongs to the dus family.</text>
</comment>
<keyword evidence="7" id="KW-0521">NADP</keyword>
<feature type="binding site" evidence="14">
    <location>
        <begin position="235"/>
        <end position="236"/>
    </location>
    <ligand>
        <name>FMN</name>
        <dbReference type="ChEBI" id="CHEBI:58210"/>
    </ligand>
</feature>
<feature type="binding site" evidence="14">
    <location>
        <position position="72"/>
    </location>
    <ligand>
        <name>FMN</name>
        <dbReference type="ChEBI" id="CHEBI:58210"/>
    </ligand>
</feature>
<evidence type="ECO:0000256" key="13">
    <source>
        <dbReference type="PIRSR" id="PIRSR006621-1"/>
    </source>
</evidence>
<keyword evidence="6 12" id="KW-0819">tRNA processing</keyword>
<evidence type="ECO:0000256" key="3">
    <source>
        <dbReference type="ARBA" id="ARBA00022555"/>
    </source>
</evidence>
<dbReference type="GO" id="GO:0050660">
    <property type="term" value="F:flavin adenine dinucleotide binding"/>
    <property type="evidence" value="ECO:0007669"/>
    <property type="project" value="InterPro"/>
</dbReference>
<dbReference type="InterPro" id="IPR001269">
    <property type="entry name" value="DUS_fam"/>
</dbReference>
<accession>A0A2M6WSE2</accession>
<dbReference type="InterPro" id="IPR013785">
    <property type="entry name" value="Aldolase_TIM"/>
</dbReference>
<dbReference type="Gene3D" id="1.10.1200.80">
    <property type="entry name" value="Putative flavin oxidoreducatase, domain 2"/>
    <property type="match status" value="1"/>
</dbReference>
<keyword evidence="14" id="KW-0547">Nucleotide-binding</keyword>
<dbReference type="PIRSF" id="PIRSF006621">
    <property type="entry name" value="Dus"/>
    <property type="match status" value="1"/>
</dbReference>
<protein>
    <recommendedName>
        <fullName evidence="12">tRNA-dihydrouridine synthase</fullName>
        <ecNumber evidence="12">1.3.1.-</ecNumber>
    </recommendedName>
</protein>
<dbReference type="EC" id="1.3.1.-" evidence="12"/>
<evidence type="ECO:0000259" key="15">
    <source>
        <dbReference type="Pfam" id="PF01207"/>
    </source>
</evidence>
<dbReference type="PROSITE" id="PS01136">
    <property type="entry name" value="UPF0034"/>
    <property type="match status" value="1"/>
</dbReference>
<evidence type="ECO:0000256" key="5">
    <source>
        <dbReference type="ARBA" id="ARBA00022643"/>
    </source>
</evidence>
<dbReference type="Gene3D" id="3.20.20.70">
    <property type="entry name" value="Aldolase class I"/>
    <property type="match status" value="1"/>
</dbReference>
<feature type="binding site" evidence="14">
    <location>
        <position position="180"/>
    </location>
    <ligand>
        <name>FMN</name>
        <dbReference type="ChEBI" id="CHEBI:58210"/>
    </ligand>
</feature>
<evidence type="ECO:0000256" key="7">
    <source>
        <dbReference type="ARBA" id="ARBA00022857"/>
    </source>
</evidence>
<dbReference type="Proteomes" id="UP000228533">
    <property type="component" value="Unassembled WGS sequence"/>
</dbReference>
<feature type="binding site" evidence="14">
    <location>
        <position position="152"/>
    </location>
    <ligand>
        <name>FMN</name>
        <dbReference type="ChEBI" id="CHEBI:58210"/>
    </ligand>
</feature>
<keyword evidence="9 12" id="KW-0560">Oxidoreductase</keyword>
<evidence type="ECO:0000256" key="8">
    <source>
        <dbReference type="ARBA" id="ARBA00022884"/>
    </source>
</evidence>
<feature type="binding site" evidence="14">
    <location>
        <begin position="211"/>
        <end position="213"/>
    </location>
    <ligand>
        <name>FMN</name>
        <dbReference type="ChEBI" id="CHEBI:58210"/>
    </ligand>
</feature>
<gene>
    <name evidence="16" type="ORF">COT94_03830</name>
</gene>
<evidence type="ECO:0000256" key="10">
    <source>
        <dbReference type="ARBA" id="ARBA00048205"/>
    </source>
</evidence>
<evidence type="ECO:0000256" key="6">
    <source>
        <dbReference type="ARBA" id="ARBA00022694"/>
    </source>
</evidence>
<dbReference type="InterPro" id="IPR024036">
    <property type="entry name" value="tRNA-dHydroUridine_Synthase_C"/>
</dbReference>
<comment type="catalytic activity">
    <reaction evidence="10">
        <text>a 5,6-dihydrouridine in tRNA + NADP(+) = a uridine in tRNA + NADPH + H(+)</text>
        <dbReference type="Rhea" id="RHEA:23624"/>
        <dbReference type="Rhea" id="RHEA-COMP:13339"/>
        <dbReference type="Rhea" id="RHEA-COMP:13887"/>
        <dbReference type="ChEBI" id="CHEBI:15378"/>
        <dbReference type="ChEBI" id="CHEBI:57783"/>
        <dbReference type="ChEBI" id="CHEBI:58349"/>
        <dbReference type="ChEBI" id="CHEBI:65315"/>
        <dbReference type="ChEBI" id="CHEBI:74443"/>
    </reaction>
</comment>
<evidence type="ECO:0000256" key="11">
    <source>
        <dbReference type="ARBA" id="ARBA00048802"/>
    </source>
</evidence>
<evidence type="ECO:0000313" key="17">
    <source>
        <dbReference type="Proteomes" id="UP000228533"/>
    </source>
</evidence>
<name>A0A2M6WSE2_9BACT</name>
<dbReference type="InterPro" id="IPR035587">
    <property type="entry name" value="DUS-like_FMN-bd"/>
</dbReference>
<dbReference type="GO" id="GO:0017150">
    <property type="term" value="F:tRNA dihydrouridine synthase activity"/>
    <property type="evidence" value="ECO:0007669"/>
    <property type="project" value="InterPro"/>
</dbReference>
<evidence type="ECO:0000313" key="16">
    <source>
        <dbReference type="EMBL" id="PIT95691.1"/>
    </source>
</evidence>
<evidence type="ECO:0000256" key="14">
    <source>
        <dbReference type="PIRSR" id="PIRSR006621-2"/>
    </source>
</evidence>
<dbReference type="CDD" id="cd02801">
    <property type="entry name" value="DUS_like_FMN"/>
    <property type="match status" value="1"/>
</dbReference>
<dbReference type="EMBL" id="PFAM01000023">
    <property type="protein sequence ID" value="PIT95691.1"/>
    <property type="molecule type" value="Genomic_DNA"/>
</dbReference>
<evidence type="ECO:0000256" key="12">
    <source>
        <dbReference type="PIRNR" id="PIRNR006621"/>
    </source>
</evidence>